<dbReference type="GO" id="GO:0006508">
    <property type="term" value="P:proteolysis"/>
    <property type="evidence" value="ECO:0007669"/>
    <property type="project" value="UniProtKB-KW"/>
</dbReference>
<keyword evidence="5" id="KW-0788">Thiol protease</keyword>
<dbReference type="KEGG" id="zpl:ZBT109_1663"/>
<evidence type="ECO:0000313" key="9">
    <source>
        <dbReference type="Proteomes" id="UP000267342"/>
    </source>
</evidence>
<dbReference type="PANTHER" id="PTHR47360:SF1">
    <property type="entry name" value="ENDOPEPTIDASE NLPC-RELATED"/>
    <property type="match status" value="1"/>
</dbReference>
<dbReference type="PROSITE" id="PS51935">
    <property type="entry name" value="NLPC_P60"/>
    <property type="match status" value="1"/>
</dbReference>
<gene>
    <name evidence="8" type="ORF">ZBT109_1663</name>
</gene>
<dbReference type="Pfam" id="PF00877">
    <property type="entry name" value="NLPC_P60"/>
    <property type="match status" value="1"/>
</dbReference>
<dbReference type="STRING" id="1123510.GCA_000620025_00832"/>
<feature type="domain" description="NlpC/P60" evidence="7">
    <location>
        <begin position="70"/>
        <end position="191"/>
    </location>
</feature>
<dbReference type="GO" id="GO:0008234">
    <property type="term" value="F:cysteine-type peptidase activity"/>
    <property type="evidence" value="ECO:0007669"/>
    <property type="project" value="UniProtKB-KW"/>
</dbReference>
<keyword evidence="9" id="KW-1185">Reference proteome</keyword>
<evidence type="ECO:0000256" key="2">
    <source>
        <dbReference type="ARBA" id="ARBA00022670"/>
    </source>
</evidence>
<keyword evidence="3 6" id="KW-0732">Signal</keyword>
<accession>A0A348HFL7</accession>
<dbReference type="PROSITE" id="PS51257">
    <property type="entry name" value="PROKAR_LIPOPROTEIN"/>
    <property type="match status" value="1"/>
</dbReference>
<keyword evidence="4 8" id="KW-0378">Hydrolase</keyword>
<dbReference type="SUPFAM" id="SSF54001">
    <property type="entry name" value="Cysteine proteinases"/>
    <property type="match status" value="1"/>
</dbReference>
<dbReference type="InterPro" id="IPR038765">
    <property type="entry name" value="Papain-like_cys_pep_sf"/>
</dbReference>
<evidence type="ECO:0000259" key="7">
    <source>
        <dbReference type="PROSITE" id="PS51935"/>
    </source>
</evidence>
<dbReference type="InterPro" id="IPR052062">
    <property type="entry name" value="Murein_DD/LD_carboxypeptidase"/>
</dbReference>
<feature type="signal peptide" evidence="6">
    <location>
        <begin position="1"/>
        <end position="22"/>
    </location>
</feature>
<keyword evidence="2" id="KW-0645">Protease</keyword>
<dbReference type="Gene3D" id="3.90.1720.10">
    <property type="entry name" value="endopeptidase domain like (from Nostoc punctiforme)"/>
    <property type="match status" value="1"/>
</dbReference>
<feature type="chain" id="PRO_5016683092" evidence="6">
    <location>
        <begin position="23"/>
        <end position="211"/>
    </location>
</feature>
<evidence type="ECO:0000256" key="4">
    <source>
        <dbReference type="ARBA" id="ARBA00022801"/>
    </source>
</evidence>
<dbReference type="InterPro" id="IPR000064">
    <property type="entry name" value="NLP_P60_dom"/>
</dbReference>
<evidence type="ECO:0000313" key="8">
    <source>
        <dbReference type="EMBL" id="BBG30419.1"/>
    </source>
</evidence>
<organism evidence="8 9">
    <name type="scientific">Zymobacter palmae</name>
    <dbReference type="NCBI Taxonomy" id="33074"/>
    <lineage>
        <taxon>Bacteria</taxon>
        <taxon>Pseudomonadati</taxon>
        <taxon>Pseudomonadota</taxon>
        <taxon>Gammaproteobacteria</taxon>
        <taxon>Oceanospirillales</taxon>
        <taxon>Halomonadaceae</taxon>
        <taxon>Zymobacter group</taxon>
        <taxon>Zymobacter</taxon>
    </lineage>
</organism>
<comment type="similarity">
    <text evidence="1">Belongs to the peptidase C40 family.</text>
</comment>
<dbReference type="AlphaFoldDB" id="A0A348HFL7"/>
<evidence type="ECO:0000256" key="5">
    <source>
        <dbReference type="ARBA" id="ARBA00022807"/>
    </source>
</evidence>
<protein>
    <submittedName>
        <fullName evidence="8">Cell wall-associated hydrolases</fullName>
    </submittedName>
</protein>
<dbReference type="PANTHER" id="PTHR47360">
    <property type="entry name" value="MUREIN DD-ENDOPEPTIDASE MEPS/MUREIN LD-CARBOXYPEPTIDASE"/>
    <property type="match status" value="1"/>
</dbReference>
<evidence type="ECO:0000256" key="3">
    <source>
        <dbReference type="ARBA" id="ARBA00022729"/>
    </source>
</evidence>
<evidence type="ECO:0000256" key="1">
    <source>
        <dbReference type="ARBA" id="ARBA00007074"/>
    </source>
</evidence>
<name>A0A348HFL7_9GAMM</name>
<sequence length="211" mass="23388">MPLMYKKVTGFCFLLLSLAGCAANGVDQPTTLASTAPLRSSAAPYPIIGGYQTSGDNVDIEYTGTQHRPIGVHDTLMSEYREWAGTPYRFGGESRDGIDCSALTQRIFKERFNYALPRTAGEQMKQGRRVSRAALKPGDLVFFKPTRRLNHVGVYLGDGLFMHASSSQGVMISQLDNHYWARRYVQARRPIENPQLASRASTPDRIPTVNG</sequence>
<dbReference type="Proteomes" id="UP000267342">
    <property type="component" value="Chromosome"/>
</dbReference>
<reference evidence="8 9" key="1">
    <citation type="submission" date="2018-09" db="EMBL/GenBank/DDBJ databases">
        <title>Zymobacter palmae IAM14233 (=T109) whole genome analysis.</title>
        <authorList>
            <person name="Yanase H."/>
        </authorList>
    </citation>
    <scope>NUCLEOTIDE SEQUENCE [LARGE SCALE GENOMIC DNA]</scope>
    <source>
        <strain evidence="8 9">IAM14233</strain>
    </source>
</reference>
<evidence type="ECO:0000256" key="6">
    <source>
        <dbReference type="SAM" id="SignalP"/>
    </source>
</evidence>
<proteinExistence type="inferred from homology"/>
<dbReference type="EMBL" id="AP018933">
    <property type="protein sequence ID" value="BBG30419.1"/>
    <property type="molecule type" value="Genomic_DNA"/>
</dbReference>